<feature type="compositionally biased region" description="Low complexity" evidence="1">
    <location>
        <begin position="791"/>
        <end position="808"/>
    </location>
</feature>
<feature type="compositionally biased region" description="Basic and acidic residues" evidence="1">
    <location>
        <begin position="828"/>
        <end position="842"/>
    </location>
</feature>
<reference evidence="3 4" key="1">
    <citation type="submission" date="2018-09" db="EMBL/GenBank/DDBJ databases">
        <title>A high-quality reference genome of wild soybean provides a powerful tool to mine soybean genomes.</title>
        <authorList>
            <person name="Xie M."/>
            <person name="Chung C.Y.L."/>
            <person name="Li M.-W."/>
            <person name="Wong F.-L."/>
            <person name="Chan T.-F."/>
            <person name="Lam H.-M."/>
        </authorList>
    </citation>
    <scope>NUCLEOTIDE SEQUENCE [LARGE SCALE GENOMIC DNA]</scope>
    <source>
        <strain evidence="4">cv. W05</strain>
        <tissue evidence="3">Hypocotyl of etiolated seedlings</tissue>
    </source>
</reference>
<feature type="compositionally biased region" description="Basic and acidic residues" evidence="1">
    <location>
        <begin position="881"/>
        <end position="900"/>
    </location>
</feature>
<proteinExistence type="predicted"/>
<dbReference type="PANTHER" id="PTHR15137">
    <property type="entry name" value="TRANSCRIPTION INITIATION FACTOR TFIID"/>
    <property type="match status" value="1"/>
</dbReference>
<feature type="region of interest" description="Disordered" evidence="1">
    <location>
        <begin position="660"/>
        <end position="707"/>
    </location>
</feature>
<dbReference type="InterPro" id="IPR016024">
    <property type="entry name" value="ARM-type_fold"/>
</dbReference>
<feature type="compositionally biased region" description="Basic and acidic residues" evidence="1">
    <location>
        <begin position="853"/>
        <end position="870"/>
    </location>
</feature>
<dbReference type="Proteomes" id="UP000289340">
    <property type="component" value="Chromosome 5"/>
</dbReference>
<dbReference type="AlphaFoldDB" id="A0A445KHR3"/>
<organism evidence="3 4">
    <name type="scientific">Glycine soja</name>
    <name type="common">Wild soybean</name>
    <dbReference type="NCBI Taxonomy" id="3848"/>
    <lineage>
        <taxon>Eukaryota</taxon>
        <taxon>Viridiplantae</taxon>
        <taxon>Streptophyta</taxon>
        <taxon>Embryophyta</taxon>
        <taxon>Tracheophyta</taxon>
        <taxon>Spermatophyta</taxon>
        <taxon>Magnoliopsida</taxon>
        <taxon>eudicotyledons</taxon>
        <taxon>Gunneridae</taxon>
        <taxon>Pentapetalae</taxon>
        <taxon>rosids</taxon>
        <taxon>fabids</taxon>
        <taxon>Fabales</taxon>
        <taxon>Fabaceae</taxon>
        <taxon>Papilionoideae</taxon>
        <taxon>50 kb inversion clade</taxon>
        <taxon>NPAAA clade</taxon>
        <taxon>indigoferoid/millettioid clade</taxon>
        <taxon>Phaseoleae</taxon>
        <taxon>Glycine</taxon>
        <taxon>Glycine subgen. Soja</taxon>
    </lineage>
</organism>
<dbReference type="PANTHER" id="PTHR15137:SF9">
    <property type="entry name" value="TRANSCRIPTION INITIATION FACTOR TFIID SUBUNIT 2"/>
    <property type="match status" value="1"/>
</dbReference>
<feature type="compositionally biased region" description="Basic residues" evidence="1">
    <location>
        <begin position="684"/>
        <end position="693"/>
    </location>
</feature>
<dbReference type="GO" id="GO:0006367">
    <property type="term" value="P:transcription initiation at RNA polymerase II promoter"/>
    <property type="evidence" value="ECO:0007669"/>
    <property type="project" value="TreeGrafter"/>
</dbReference>
<feature type="compositionally biased region" description="Basic residues" evidence="1">
    <location>
        <begin position="843"/>
        <end position="852"/>
    </location>
</feature>
<sequence>MDSNLKLGNEDNSAEVDKEMYQHLVGKLIFLSHTRPDITFAVSLVSQFMHCPREVHLQATYSILHYLKGTPGRGILYKRNGNTILEAYTDADYAGSITDRRSTSGYCTFLGGNLVTWKSKKQDVVARSSAEAEFWDMAQGICELLWLKIILEDLKIKWEGHMKLYCDNKSAISIAHNPVQHDRTKHIEVDRHFIREKLDSGFICTLYVPSLGFLIAWGWGWTNYCKDNGIKLINQLEKDKDVIAQAQAIAALEASPQLSFSIVNALNNFLSDSKAFWRVRIEAAFALANSASEETDFSGLLHLVKFYKSRRFDPDIGLPKPNDFQDFAEYFVLEAIPHAVAMVRAADKKSPREAIEFVLQLLKYNDNNGNPYSDVFWLAALVQSVGELEFGQQSILLLSSLLKRIDRLLQFDSLMPSYNGILTISCIRTLTQIALKLSGFIPLDRVYELVKPFRDLKALWQVQIEASKALLDLEFHCKGMDSALLLFIKYIEEEHSLRGWQLKLATHVMRLCQMRDGLNSNDEITSQTLVSMLNLLEGRIAFNNVSLRHYLFCILQILARRPPTLHGIPRGNRMLHMSLAEACNYQKNIFALDSESKPLDLPSSTKNLTQNLGPTMEGLRDAVDEAPKDQPCEASTQVHLEALKEASLEKPKEVFTEFPQEAPIEAPNPNEVSKEVDTVSNSHERKRPIKIKVKQSSATSRADTDNQVVECSLGGRNEMDHGASSSVSVDAPQRNFAETVSISNHNIDEVNSWHDRGSRMTASIGSAKFLSDGDELVKELQCTADSSIVYSQPQPEDPSSSSIIQDNNIDADARRYASLQTLSVARFDPDGESLGKEISARGKEKHKSKEKKRKQESNKGHHDDVEYLERKRLKKEKKHREKELAKLQSDEAKRSSIDLSSKKVEPVVDVARQVKSVEPSGYNSKVEIKKIDTKPEPSEGTSGAPKIRIKIKNRMLSKS</sequence>
<evidence type="ECO:0000259" key="2">
    <source>
        <dbReference type="Pfam" id="PF25577"/>
    </source>
</evidence>
<dbReference type="GO" id="GO:0000976">
    <property type="term" value="F:transcription cis-regulatory region binding"/>
    <property type="evidence" value="ECO:0007669"/>
    <property type="project" value="TreeGrafter"/>
</dbReference>
<feature type="region of interest" description="Disordered" evidence="1">
    <location>
        <begin position="789"/>
        <end position="808"/>
    </location>
</feature>
<keyword evidence="3" id="KW-0648">Protein biosynthesis</keyword>
<dbReference type="GO" id="GO:0003682">
    <property type="term" value="F:chromatin binding"/>
    <property type="evidence" value="ECO:0007669"/>
    <property type="project" value="TreeGrafter"/>
</dbReference>
<evidence type="ECO:0000313" key="3">
    <source>
        <dbReference type="EMBL" id="RZC10451.1"/>
    </source>
</evidence>
<protein>
    <submittedName>
        <fullName evidence="3">Transcription initiation factor TFIID subunit 2 isoform A</fullName>
    </submittedName>
</protein>
<dbReference type="GO" id="GO:0005669">
    <property type="term" value="C:transcription factor TFIID complex"/>
    <property type="evidence" value="ECO:0007669"/>
    <property type="project" value="InterPro"/>
</dbReference>
<keyword evidence="4" id="KW-1185">Reference proteome</keyword>
<keyword evidence="3" id="KW-0396">Initiation factor</keyword>
<feature type="region of interest" description="Disordered" evidence="1">
    <location>
        <begin position="828"/>
        <end position="900"/>
    </location>
</feature>
<dbReference type="SUPFAM" id="SSF56672">
    <property type="entry name" value="DNA/RNA polymerases"/>
    <property type="match status" value="1"/>
</dbReference>
<dbReference type="InterPro" id="IPR043502">
    <property type="entry name" value="DNA/RNA_pol_sf"/>
</dbReference>
<comment type="caution">
    <text evidence="3">The sequence shown here is derived from an EMBL/GenBank/DDBJ whole genome shotgun (WGS) entry which is preliminary data.</text>
</comment>
<feature type="compositionally biased region" description="Polar residues" evidence="1">
    <location>
        <begin position="694"/>
        <end position="707"/>
    </location>
</feature>
<dbReference type="InterPro" id="IPR057991">
    <property type="entry name" value="TPR_TAF2_C"/>
</dbReference>
<dbReference type="SUPFAM" id="SSF48371">
    <property type="entry name" value="ARM repeat"/>
    <property type="match status" value="1"/>
</dbReference>
<name>A0A445KHR3_GLYSO</name>
<feature type="compositionally biased region" description="Basic residues" evidence="1">
    <location>
        <begin position="871"/>
        <end position="880"/>
    </location>
</feature>
<evidence type="ECO:0000256" key="1">
    <source>
        <dbReference type="SAM" id="MobiDB-lite"/>
    </source>
</evidence>
<dbReference type="CDD" id="cd09272">
    <property type="entry name" value="RNase_HI_RT_Ty1"/>
    <property type="match status" value="1"/>
</dbReference>
<dbReference type="GO" id="GO:0003743">
    <property type="term" value="F:translation initiation factor activity"/>
    <property type="evidence" value="ECO:0007669"/>
    <property type="project" value="UniProtKB-KW"/>
</dbReference>
<feature type="domain" description="Transcription initiation factor TFIID subunit 2 TPR repeats" evidence="2">
    <location>
        <begin position="234"/>
        <end position="533"/>
    </location>
</feature>
<evidence type="ECO:0000313" key="4">
    <source>
        <dbReference type="Proteomes" id="UP000289340"/>
    </source>
</evidence>
<gene>
    <name evidence="3" type="ORF">D0Y65_010964</name>
</gene>
<dbReference type="EMBL" id="QZWG01000005">
    <property type="protein sequence ID" value="RZC10451.1"/>
    <property type="molecule type" value="Genomic_DNA"/>
</dbReference>
<dbReference type="Pfam" id="PF25577">
    <property type="entry name" value="TPR_TAF2_C"/>
    <property type="match status" value="1"/>
</dbReference>
<dbReference type="GO" id="GO:0016251">
    <property type="term" value="F:RNA polymerase II general transcription initiation factor activity"/>
    <property type="evidence" value="ECO:0007669"/>
    <property type="project" value="TreeGrafter"/>
</dbReference>
<dbReference type="InterPro" id="IPR037813">
    <property type="entry name" value="TAF2"/>
</dbReference>
<accession>A0A445KHR3</accession>